<dbReference type="InParanoid" id="E2C2K4"/>
<keyword evidence="3" id="KW-0813">Transport</keyword>
<dbReference type="PROSITE" id="PS00211">
    <property type="entry name" value="ABC_TRANSPORTER_1"/>
    <property type="match status" value="1"/>
</dbReference>
<dbReference type="STRING" id="610380.E2C2K4"/>
<comment type="subcellular location">
    <subcellularLocation>
        <location evidence="1">Membrane</location>
        <topology evidence="1">Multi-pass membrane protein</topology>
    </subcellularLocation>
</comment>
<dbReference type="InterPro" id="IPR043926">
    <property type="entry name" value="ABCG_dom"/>
</dbReference>
<feature type="transmembrane region" description="Helical" evidence="7">
    <location>
        <begin position="305"/>
        <end position="326"/>
    </location>
</feature>
<dbReference type="InterPro" id="IPR027417">
    <property type="entry name" value="P-loop_NTPase"/>
</dbReference>
<dbReference type="PANTHER" id="PTHR48041:SF129">
    <property type="entry name" value="PROTEIN WHITE"/>
    <property type="match status" value="1"/>
</dbReference>
<comment type="similarity">
    <text evidence="2">Belongs to the ABC transporter superfamily. ABCG family. Eye pigment precursor importer (TC 3.A.1.204) subfamily.</text>
</comment>
<dbReference type="FunCoup" id="E2C2K4">
    <property type="interactions" value="2"/>
</dbReference>
<evidence type="ECO:0000256" key="7">
    <source>
        <dbReference type="SAM" id="Phobius"/>
    </source>
</evidence>
<keyword evidence="5 7" id="KW-1133">Transmembrane helix</keyword>
<dbReference type="Proteomes" id="UP000008237">
    <property type="component" value="Unassembled WGS sequence"/>
</dbReference>
<dbReference type="InterPro" id="IPR050352">
    <property type="entry name" value="ABCG_transporters"/>
</dbReference>
<dbReference type="InterPro" id="IPR017871">
    <property type="entry name" value="ABC_transporter-like_CS"/>
</dbReference>
<organism evidence="10">
    <name type="scientific">Harpegnathos saltator</name>
    <name type="common">Jerdon's jumping ant</name>
    <dbReference type="NCBI Taxonomy" id="610380"/>
    <lineage>
        <taxon>Eukaryota</taxon>
        <taxon>Metazoa</taxon>
        <taxon>Ecdysozoa</taxon>
        <taxon>Arthropoda</taxon>
        <taxon>Hexapoda</taxon>
        <taxon>Insecta</taxon>
        <taxon>Pterygota</taxon>
        <taxon>Neoptera</taxon>
        <taxon>Endopterygota</taxon>
        <taxon>Hymenoptera</taxon>
        <taxon>Apocrita</taxon>
        <taxon>Aculeata</taxon>
        <taxon>Formicoidea</taxon>
        <taxon>Formicidae</taxon>
        <taxon>Ponerinae</taxon>
        <taxon>Ponerini</taxon>
        <taxon>Harpegnathos</taxon>
    </lineage>
</organism>
<dbReference type="Gene3D" id="3.40.50.300">
    <property type="entry name" value="P-loop containing nucleotide triphosphate hydrolases"/>
    <property type="match status" value="1"/>
</dbReference>
<dbReference type="Pfam" id="PF19055">
    <property type="entry name" value="ABC2_membrane_7"/>
    <property type="match status" value="1"/>
</dbReference>
<keyword evidence="10" id="KW-1185">Reference proteome</keyword>
<evidence type="ECO:0000256" key="6">
    <source>
        <dbReference type="ARBA" id="ARBA00023136"/>
    </source>
</evidence>
<sequence>MGASGAGKTTLLNTLTFRSVRGMSATGLMAANGQRVSPDVLTSMMAYVQQDDLFIGTLTVVEHLMFQAMVKMDRRIPRDQRIKRVNEVIEELALSKCRNTIIGVAGKVKGLSGGEMKRLSFASEVLTDPPLMFCDEPTSGLDSFMAHQVVSILKALAARGKTIIATLHQPSSELFALFDKILLMAEGRVAFMGTSSQACSFFKTLGAACPSNYNPADYFVQTLAIVPGRELTCRHAIKTTCDAFQTSDYGMKIASEAEAVHGDFEDSLRGLKQPRSSGSPYKATWCEQFRAVLWRSWLSVIKEPILIKVRLLQTIMVSLLIGVIYFGQRMDQDGVMNINGALFIFLTNMTFQNVFAVINVFCAELPIFLREHRNGMYRTDVYFICKTLAEAPIFLAVPLIFTIIVYPMIGLYPDMKHFFIATGIVALVANVSTSFGNIETVHQPPFSPLL</sequence>
<accession>E2C2K4</accession>
<dbReference type="GO" id="GO:0005524">
    <property type="term" value="F:ATP binding"/>
    <property type="evidence" value="ECO:0007669"/>
    <property type="project" value="InterPro"/>
</dbReference>
<name>E2C2K4_HARSA</name>
<dbReference type="GO" id="GO:0140359">
    <property type="term" value="F:ABC-type transporter activity"/>
    <property type="evidence" value="ECO:0007669"/>
    <property type="project" value="InterPro"/>
</dbReference>
<dbReference type="InterPro" id="IPR013525">
    <property type="entry name" value="ABC2_TM"/>
</dbReference>
<feature type="transmembrane region" description="Helical" evidence="7">
    <location>
        <begin position="418"/>
        <end position="438"/>
    </location>
</feature>
<dbReference type="AlphaFoldDB" id="E2C2K4"/>
<dbReference type="InterPro" id="IPR003439">
    <property type="entry name" value="ABC_transporter-like_ATP-bd"/>
</dbReference>
<proteinExistence type="inferred from homology"/>
<evidence type="ECO:0000256" key="2">
    <source>
        <dbReference type="ARBA" id="ARBA00005814"/>
    </source>
</evidence>
<evidence type="ECO:0000313" key="9">
    <source>
        <dbReference type="EMBL" id="EFN77860.1"/>
    </source>
</evidence>
<dbReference type="PANTHER" id="PTHR48041">
    <property type="entry name" value="ABC TRANSPORTER G FAMILY MEMBER 28"/>
    <property type="match status" value="1"/>
</dbReference>
<dbReference type="GO" id="GO:0016887">
    <property type="term" value="F:ATP hydrolysis activity"/>
    <property type="evidence" value="ECO:0007669"/>
    <property type="project" value="InterPro"/>
</dbReference>
<feature type="transmembrane region" description="Helical" evidence="7">
    <location>
        <begin position="338"/>
        <end position="361"/>
    </location>
</feature>
<dbReference type="Pfam" id="PF01061">
    <property type="entry name" value="ABC2_membrane"/>
    <property type="match status" value="1"/>
</dbReference>
<keyword evidence="4 7" id="KW-0812">Transmembrane</keyword>
<keyword evidence="6 7" id="KW-0472">Membrane</keyword>
<dbReference type="OrthoDB" id="66620at2759"/>
<dbReference type="EMBL" id="GL452135">
    <property type="protein sequence ID" value="EFN77860.1"/>
    <property type="molecule type" value="Genomic_DNA"/>
</dbReference>
<evidence type="ECO:0000256" key="1">
    <source>
        <dbReference type="ARBA" id="ARBA00004141"/>
    </source>
</evidence>
<dbReference type="SUPFAM" id="SSF52540">
    <property type="entry name" value="P-loop containing nucleoside triphosphate hydrolases"/>
    <property type="match status" value="1"/>
</dbReference>
<evidence type="ECO:0000259" key="8">
    <source>
        <dbReference type="PROSITE" id="PS50893"/>
    </source>
</evidence>
<evidence type="ECO:0000256" key="4">
    <source>
        <dbReference type="ARBA" id="ARBA00022692"/>
    </source>
</evidence>
<feature type="domain" description="ABC transporter" evidence="8">
    <location>
        <begin position="1"/>
        <end position="211"/>
    </location>
</feature>
<gene>
    <name evidence="9" type="ORF">EAI_11769</name>
</gene>
<protein>
    <submittedName>
        <fullName evidence="9">Protein white</fullName>
    </submittedName>
</protein>
<evidence type="ECO:0000313" key="10">
    <source>
        <dbReference type="Proteomes" id="UP000008237"/>
    </source>
</evidence>
<dbReference type="OMA" id="FMLQFPA"/>
<dbReference type="PROSITE" id="PS50893">
    <property type="entry name" value="ABC_TRANSPORTER_2"/>
    <property type="match status" value="1"/>
</dbReference>
<reference evidence="9 10" key="1">
    <citation type="journal article" date="2010" name="Science">
        <title>Genomic comparison of the ants Camponotus floridanus and Harpegnathos saltator.</title>
        <authorList>
            <person name="Bonasio R."/>
            <person name="Zhang G."/>
            <person name="Ye C."/>
            <person name="Mutti N.S."/>
            <person name="Fang X."/>
            <person name="Qin N."/>
            <person name="Donahue G."/>
            <person name="Yang P."/>
            <person name="Li Q."/>
            <person name="Li C."/>
            <person name="Zhang P."/>
            <person name="Huang Z."/>
            <person name="Berger S.L."/>
            <person name="Reinberg D."/>
            <person name="Wang J."/>
            <person name="Liebig J."/>
        </authorList>
    </citation>
    <scope>NUCLEOTIDE SEQUENCE [LARGE SCALE GENOMIC DNA]</scope>
    <source>
        <strain evidence="9 10">R22 G/1</strain>
    </source>
</reference>
<dbReference type="Pfam" id="PF00005">
    <property type="entry name" value="ABC_tran"/>
    <property type="match status" value="1"/>
</dbReference>
<dbReference type="GO" id="GO:0005886">
    <property type="term" value="C:plasma membrane"/>
    <property type="evidence" value="ECO:0007669"/>
    <property type="project" value="TreeGrafter"/>
</dbReference>
<dbReference type="GO" id="GO:0030659">
    <property type="term" value="C:cytoplasmic vesicle membrane"/>
    <property type="evidence" value="ECO:0007669"/>
    <property type="project" value="TreeGrafter"/>
</dbReference>
<feature type="transmembrane region" description="Helical" evidence="7">
    <location>
        <begin position="381"/>
        <end position="406"/>
    </location>
</feature>
<evidence type="ECO:0000256" key="3">
    <source>
        <dbReference type="ARBA" id="ARBA00022448"/>
    </source>
</evidence>
<evidence type="ECO:0000256" key="5">
    <source>
        <dbReference type="ARBA" id="ARBA00022989"/>
    </source>
</evidence>